<dbReference type="RefSeq" id="WP_074847642.1">
    <property type="nucleotide sequence ID" value="NZ_FNSU01000003.1"/>
</dbReference>
<dbReference type="InterPro" id="IPR018755">
    <property type="entry name" value="Phage_Mu_Gp48"/>
</dbReference>
<dbReference type="OrthoDB" id="6592844at2"/>
<gene>
    <name evidence="1" type="ORF">FIV41_13650</name>
</gene>
<dbReference type="Proteomes" id="UP000316123">
    <property type="component" value="Unassembled WGS sequence"/>
</dbReference>
<dbReference type="EMBL" id="VFEQ01000007">
    <property type="protein sequence ID" value="TWR59792.1"/>
    <property type="molecule type" value="Genomic_DNA"/>
</dbReference>
<evidence type="ECO:0000313" key="1">
    <source>
        <dbReference type="EMBL" id="TWR59792.1"/>
    </source>
</evidence>
<comment type="caution">
    <text evidence="1">The sequence shown here is derived from an EMBL/GenBank/DDBJ whole genome shotgun (WGS) entry which is preliminary data.</text>
</comment>
<sequence>MALSEDDYKQQMQQLLPPGPAFDIELQPDIAALVAAFAPEFWRIDVALDDLQAELNPASVTQLLTDWEEYLGIPDACVVPGSQAVAERRQAVLNKMSATGAPQRAYYLRMATQTGIGITIDEFRPARVGSTNAGDFLYGEGWPWSWLASAPIEAFGTAEAATLDCRLQLEAPEYTDVVLGFGQEVVAGIFSQVDTFFNAIHYVMPSAIAGIED</sequence>
<organism evidence="1 2">
    <name type="scientific">Pseudomonas marginalis</name>
    <name type="common">Pseudomonas panacis</name>
    <dbReference type="NCBI Taxonomy" id="298"/>
    <lineage>
        <taxon>Bacteria</taxon>
        <taxon>Pseudomonadati</taxon>
        <taxon>Pseudomonadota</taxon>
        <taxon>Gammaproteobacteria</taxon>
        <taxon>Pseudomonadales</taxon>
        <taxon>Pseudomonadaceae</taxon>
        <taxon>Pseudomonas</taxon>
    </lineage>
</organism>
<accession>A0A9X9BSI8</accession>
<name>A0A9X9BSI8_PSEMA</name>
<dbReference type="Pfam" id="PF10076">
    <property type="entry name" value="Phage_Mu_Gp48"/>
    <property type="match status" value="1"/>
</dbReference>
<protein>
    <submittedName>
        <fullName evidence="1">DUF2313 domain-containing protein</fullName>
    </submittedName>
</protein>
<proteinExistence type="predicted"/>
<reference evidence="1 2" key="1">
    <citation type="submission" date="2019-06" db="EMBL/GenBank/DDBJ databases">
        <title>Pseudomonas bimorpha sp. nov. isolated from bovine raw milk and skim milk concentrate.</title>
        <authorList>
            <person name="Hofmann K."/>
            <person name="Huptas C."/>
            <person name="Doll E."/>
            <person name="Scherer S."/>
            <person name="Wenning M."/>
        </authorList>
    </citation>
    <scope>NUCLEOTIDE SEQUENCE [LARGE SCALE GENOMIC DNA]</scope>
    <source>
        <strain evidence="1 2">DSM 13124</strain>
    </source>
</reference>
<evidence type="ECO:0000313" key="2">
    <source>
        <dbReference type="Proteomes" id="UP000316123"/>
    </source>
</evidence>
<dbReference type="AlphaFoldDB" id="A0A9X9BSI8"/>